<evidence type="ECO:0000313" key="1">
    <source>
        <dbReference type="EMBL" id="OMP07022.1"/>
    </source>
</evidence>
<comment type="caution">
    <text evidence="1">The sequence shown here is derived from an EMBL/GenBank/DDBJ whole genome shotgun (WGS) entry which is preliminary data.</text>
</comment>
<gene>
    <name evidence="1" type="ORF">COLO4_07699</name>
</gene>
<dbReference type="AlphaFoldDB" id="A0A1R3KIV6"/>
<accession>A0A1R3KIV6</accession>
<sequence>MASWNQRPTRDSLQSYIAKKIKFVLAITQMKWIFWHHEEVDV</sequence>
<dbReference type="EMBL" id="AWUE01013448">
    <property type="protein sequence ID" value="OMP07022.1"/>
    <property type="molecule type" value="Genomic_DNA"/>
</dbReference>
<organism evidence="1 2">
    <name type="scientific">Corchorus olitorius</name>
    <dbReference type="NCBI Taxonomy" id="93759"/>
    <lineage>
        <taxon>Eukaryota</taxon>
        <taxon>Viridiplantae</taxon>
        <taxon>Streptophyta</taxon>
        <taxon>Embryophyta</taxon>
        <taxon>Tracheophyta</taxon>
        <taxon>Spermatophyta</taxon>
        <taxon>Magnoliopsida</taxon>
        <taxon>eudicotyledons</taxon>
        <taxon>Gunneridae</taxon>
        <taxon>Pentapetalae</taxon>
        <taxon>rosids</taxon>
        <taxon>malvids</taxon>
        <taxon>Malvales</taxon>
        <taxon>Malvaceae</taxon>
        <taxon>Grewioideae</taxon>
        <taxon>Apeibeae</taxon>
        <taxon>Corchorus</taxon>
    </lineage>
</organism>
<keyword evidence="2" id="KW-1185">Reference proteome</keyword>
<reference evidence="2" key="1">
    <citation type="submission" date="2013-09" db="EMBL/GenBank/DDBJ databases">
        <title>Corchorus olitorius genome sequencing.</title>
        <authorList>
            <person name="Alam M."/>
            <person name="Haque M.S."/>
            <person name="Islam M.S."/>
            <person name="Emdad E.M."/>
            <person name="Islam M.M."/>
            <person name="Ahmed B."/>
            <person name="Halim A."/>
            <person name="Hossen Q.M.M."/>
            <person name="Hossain M.Z."/>
            <person name="Ahmed R."/>
            <person name="Khan M.M."/>
            <person name="Islam R."/>
            <person name="Rashid M.M."/>
            <person name="Khan S.A."/>
            <person name="Rahman M.S."/>
            <person name="Alam M."/>
            <person name="Yahiya A.S."/>
            <person name="Khan M.S."/>
            <person name="Azam M.S."/>
            <person name="Haque T."/>
            <person name="Lashkar M.Z.H."/>
            <person name="Akhand A.I."/>
            <person name="Morshed G."/>
            <person name="Roy S."/>
            <person name="Uddin K.S."/>
            <person name="Rabeya T."/>
            <person name="Hossain A.S."/>
            <person name="Chowdhury A."/>
            <person name="Snigdha A.R."/>
            <person name="Mortoza M.S."/>
            <person name="Matin S.A."/>
            <person name="Hoque S.M.E."/>
            <person name="Islam M.K."/>
            <person name="Roy D.K."/>
            <person name="Haider R."/>
            <person name="Moosa M.M."/>
            <person name="Elias S.M."/>
            <person name="Hasan A.M."/>
            <person name="Jahan S."/>
            <person name="Shafiuddin M."/>
            <person name="Mahmood N."/>
            <person name="Shommy N.S."/>
        </authorList>
    </citation>
    <scope>NUCLEOTIDE SEQUENCE [LARGE SCALE GENOMIC DNA]</scope>
    <source>
        <strain evidence="2">cv. O-4</strain>
    </source>
</reference>
<protein>
    <submittedName>
        <fullName evidence="1">Uncharacterized protein</fullName>
    </submittedName>
</protein>
<name>A0A1R3KIV6_9ROSI</name>
<evidence type="ECO:0000313" key="2">
    <source>
        <dbReference type="Proteomes" id="UP000187203"/>
    </source>
</evidence>
<proteinExistence type="predicted"/>
<dbReference type="Proteomes" id="UP000187203">
    <property type="component" value="Unassembled WGS sequence"/>
</dbReference>